<protein>
    <submittedName>
        <fullName evidence="1">Uncharacterized protein</fullName>
    </submittedName>
</protein>
<dbReference type="RefSeq" id="WP_005261688.1">
    <property type="nucleotide sequence ID" value="NZ_CP009111.1"/>
</dbReference>
<evidence type="ECO:0000313" key="4">
    <source>
        <dbReference type="Proteomes" id="UP000186108"/>
    </source>
</evidence>
<dbReference type="EMBL" id="CP130953">
    <property type="protein sequence ID" value="WLF50827.1"/>
    <property type="molecule type" value="Genomic_DNA"/>
</dbReference>
<proteinExistence type="predicted"/>
<dbReference type="PATRIC" id="fig|37919.13.peg.3754"/>
<name>A0A1B1K6U5_RHOOP</name>
<dbReference type="Proteomes" id="UP001231166">
    <property type="component" value="Chromosome"/>
</dbReference>
<gene>
    <name evidence="2" type="ORF">O4328_11420</name>
    <name evidence="3" type="ORF">Q5707_18410</name>
    <name evidence="1" type="ORF">R1CP_18075</name>
</gene>
<evidence type="ECO:0000313" key="3">
    <source>
        <dbReference type="EMBL" id="WLF50827.1"/>
    </source>
</evidence>
<dbReference type="Proteomes" id="UP001066327">
    <property type="component" value="Unassembled WGS sequence"/>
</dbReference>
<evidence type="ECO:0000313" key="1">
    <source>
        <dbReference type="EMBL" id="ANS28299.1"/>
    </source>
</evidence>
<keyword evidence="5" id="KW-1185">Reference proteome</keyword>
<dbReference type="EMBL" id="CP009111">
    <property type="protein sequence ID" value="ANS28299.1"/>
    <property type="molecule type" value="Genomic_DNA"/>
</dbReference>
<reference evidence="1 4" key="1">
    <citation type="submission" date="2014-07" db="EMBL/GenBank/DDBJ databases">
        <authorList>
            <person name="Zhang J.E."/>
            <person name="Yang H."/>
            <person name="Guo J."/>
            <person name="Deng Z."/>
            <person name="Luo H."/>
            <person name="Luo M."/>
            <person name="Zhao B."/>
        </authorList>
    </citation>
    <scope>NUCLEOTIDE SEQUENCE [LARGE SCALE GENOMIC DNA]</scope>
    <source>
        <strain evidence="1 4">1CP</strain>
    </source>
</reference>
<organism evidence="1 4">
    <name type="scientific">Rhodococcus opacus</name>
    <name type="common">Nocardia opaca</name>
    <dbReference type="NCBI Taxonomy" id="37919"/>
    <lineage>
        <taxon>Bacteria</taxon>
        <taxon>Bacillati</taxon>
        <taxon>Actinomycetota</taxon>
        <taxon>Actinomycetes</taxon>
        <taxon>Mycobacteriales</taxon>
        <taxon>Nocardiaceae</taxon>
        <taxon>Rhodococcus</taxon>
    </lineage>
</organism>
<sequence length="139" mass="15335">MTGQAETHRYSLLHSAMDELLEGTRAVTRLMGTMGGEAVSAIPEPVAVPVTRMLESLQQLVELAPPLVAEFDVLVEELHAQRLTVQALQAELSAFDHQMELIEQALAPLQGWTHQWSRLRQSLIRTPHADAPQPGLPES</sequence>
<accession>A0A1B1K6U5</accession>
<evidence type="ECO:0000313" key="2">
    <source>
        <dbReference type="EMBL" id="MCZ4584285.1"/>
    </source>
</evidence>
<reference evidence="3" key="3">
    <citation type="submission" date="2023-07" db="EMBL/GenBank/DDBJ databases">
        <title>Genomic analysis of Rhodococcus opacus VOC-14 with glycol ethers degradation activity.</title>
        <authorList>
            <person name="Narkevich D.A."/>
            <person name="Hlushen A.M."/>
            <person name="Akhremchuk A.E."/>
            <person name="Sikolenko M.A."/>
            <person name="Valentovich L.N."/>
        </authorList>
    </citation>
    <scope>NUCLEOTIDE SEQUENCE</scope>
    <source>
        <strain evidence="3">VOC-14</strain>
    </source>
</reference>
<dbReference type="EMBL" id="JAPWIS010000005">
    <property type="protein sequence ID" value="MCZ4584285.1"/>
    <property type="molecule type" value="Genomic_DNA"/>
</dbReference>
<dbReference type="Proteomes" id="UP000186108">
    <property type="component" value="Chromosome"/>
</dbReference>
<evidence type="ECO:0000313" key="5">
    <source>
        <dbReference type="Proteomes" id="UP001066327"/>
    </source>
</evidence>
<reference evidence="2" key="2">
    <citation type="submission" date="2022-12" db="EMBL/GenBank/DDBJ databases">
        <authorList>
            <person name="Krivoruchko A.V."/>
            <person name="Elkin A."/>
        </authorList>
    </citation>
    <scope>NUCLEOTIDE SEQUENCE</scope>
    <source>
        <strain evidence="2">IEGM 249</strain>
    </source>
</reference>
<dbReference type="AlphaFoldDB" id="A0A1B1K6U5"/>